<sequence length="176" mass="19670">MSRISPNINLETTGTWAWRASEPPSIIHPAPSTDVIYIIQELMGVIGHLWGPVQLAASEDCKGSARRMPVDLVTIGGIETPWNIQTLSELNLSASAQCIHQYCPRKTFSPWHVCLENQALCSLGPHWSASSTMYCGLEGETALHIVESLEWSEQTSGRIWGIQRLKRVWLRKSQSF</sequence>
<name>A0ACB6RZW8_9PLEO</name>
<evidence type="ECO:0000313" key="1">
    <source>
        <dbReference type="EMBL" id="KAF2627257.1"/>
    </source>
</evidence>
<comment type="caution">
    <text evidence="1">The sequence shown here is derived from an EMBL/GenBank/DDBJ whole genome shotgun (WGS) entry which is preliminary data.</text>
</comment>
<gene>
    <name evidence="1" type="ORF">BU25DRAFT_410874</name>
</gene>
<dbReference type="EMBL" id="MU006717">
    <property type="protein sequence ID" value="KAF2627257.1"/>
    <property type="molecule type" value="Genomic_DNA"/>
</dbReference>
<keyword evidence="2" id="KW-1185">Reference proteome</keyword>
<dbReference type="Proteomes" id="UP000799754">
    <property type="component" value="Unassembled WGS sequence"/>
</dbReference>
<reference evidence="1" key="1">
    <citation type="journal article" date="2020" name="Stud. Mycol.">
        <title>101 Dothideomycetes genomes: a test case for predicting lifestyles and emergence of pathogens.</title>
        <authorList>
            <person name="Haridas S."/>
            <person name="Albert R."/>
            <person name="Binder M."/>
            <person name="Bloem J."/>
            <person name="Labutti K."/>
            <person name="Salamov A."/>
            <person name="Andreopoulos B."/>
            <person name="Baker S."/>
            <person name="Barry K."/>
            <person name="Bills G."/>
            <person name="Bluhm B."/>
            <person name="Cannon C."/>
            <person name="Castanera R."/>
            <person name="Culley D."/>
            <person name="Daum C."/>
            <person name="Ezra D."/>
            <person name="Gonzalez J."/>
            <person name="Henrissat B."/>
            <person name="Kuo A."/>
            <person name="Liang C."/>
            <person name="Lipzen A."/>
            <person name="Lutzoni F."/>
            <person name="Magnuson J."/>
            <person name="Mondo S."/>
            <person name="Nolan M."/>
            <person name="Ohm R."/>
            <person name="Pangilinan J."/>
            <person name="Park H.-J."/>
            <person name="Ramirez L."/>
            <person name="Alfaro M."/>
            <person name="Sun H."/>
            <person name="Tritt A."/>
            <person name="Yoshinaga Y."/>
            <person name="Zwiers L.-H."/>
            <person name="Turgeon B."/>
            <person name="Goodwin S."/>
            <person name="Spatafora J."/>
            <person name="Crous P."/>
            <person name="Grigoriev I."/>
        </authorList>
    </citation>
    <scope>NUCLEOTIDE SEQUENCE</scope>
    <source>
        <strain evidence="1">CBS 525.71</strain>
    </source>
</reference>
<organism evidence="1 2">
    <name type="scientific">Macroventuria anomochaeta</name>
    <dbReference type="NCBI Taxonomy" id="301207"/>
    <lineage>
        <taxon>Eukaryota</taxon>
        <taxon>Fungi</taxon>
        <taxon>Dikarya</taxon>
        <taxon>Ascomycota</taxon>
        <taxon>Pezizomycotina</taxon>
        <taxon>Dothideomycetes</taxon>
        <taxon>Pleosporomycetidae</taxon>
        <taxon>Pleosporales</taxon>
        <taxon>Pleosporineae</taxon>
        <taxon>Didymellaceae</taxon>
        <taxon>Macroventuria</taxon>
    </lineage>
</organism>
<evidence type="ECO:0000313" key="2">
    <source>
        <dbReference type="Proteomes" id="UP000799754"/>
    </source>
</evidence>
<proteinExistence type="predicted"/>
<protein>
    <submittedName>
        <fullName evidence="1">Uncharacterized protein</fullName>
    </submittedName>
</protein>
<accession>A0ACB6RZW8</accession>